<dbReference type="NCBIfam" id="TIGR00043">
    <property type="entry name" value="rRNA maturation RNase YbeY"/>
    <property type="match status" value="1"/>
</dbReference>
<dbReference type="GO" id="GO:0005737">
    <property type="term" value="C:cytoplasm"/>
    <property type="evidence" value="ECO:0007669"/>
    <property type="project" value="UniProtKB-SubCell"/>
</dbReference>
<comment type="similarity">
    <text evidence="1 9">Belongs to the endoribonuclease YbeY family.</text>
</comment>
<protein>
    <recommendedName>
        <fullName evidence="9">Endoribonuclease YbeY</fullName>
        <ecNumber evidence="9">3.1.-.-</ecNumber>
    </recommendedName>
</protein>
<evidence type="ECO:0000256" key="8">
    <source>
        <dbReference type="ARBA" id="ARBA00022833"/>
    </source>
</evidence>
<keyword evidence="11" id="KW-1185">Reference proteome</keyword>
<sequence>MSVIIDFNDETNTLSDQDTALMKQVLQAACRHEDVAEDSELSVTVVDNETIHEMNNQYRDVDKPTDVISFALNDEEELPDDIEVPNLLGDIVISIDKAKEQAESYGHSVERELGFLAVHGCLHLLGYTHDTAEAEKDMFSRQETILSECGLER</sequence>
<dbReference type="GO" id="GO:0004222">
    <property type="term" value="F:metalloendopeptidase activity"/>
    <property type="evidence" value="ECO:0007669"/>
    <property type="project" value="InterPro"/>
</dbReference>
<keyword evidence="7 9" id="KW-0378">Hydrolase</keyword>
<keyword evidence="5 9" id="KW-0479">Metal-binding</keyword>
<dbReference type="AlphaFoldDB" id="A0A1G8CQK0"/>
<keyword evidence="3 9" id="KW-0698">rRNA processing</keyword>
<dbReference type="RefSeq" id="WP_091272383.1">
    <property type="nucleotide sequence ID" value="NZ_FNDK01000006.1"/>
</dbReference>
<dbReference type="GO" id="GO:0006364">
    <property type="term" value="P:rRNA processing"/>
    <property type="evidence" value="ECO:0007669"/>
    <property type="project" value="UniProtKB-UniRule"/>
</dbReference>
<dbReference type="PANTHER" id="PTHR46986">
    <property type="entry name" value="ENDORIBONUCLEASE YBEY, CHLOROPLASTIC"/>
    <property type="match status" value="1"/>
</dbReference>
<gene>
    <name evidence="9" type="primary">ybeY</name>
    <name evidence="10" type="ORF">SAMN05192534_10648</name>
</gene>
<dbReference type="OrthoDB" id="9807740at2"/>
<dbReference type="SUPFAM" id="SSF55486">
    <property type="entry name" value="Metalloproteases ('zincins'), catalytic domain"/>
    <property type="match status" value="1"/>
</dbReference>
<dbReference type="GO" id="GO:0008270">
    <property type="term" value="F:zinc ion binding"/>
    <property type="evidence" value="ECO:0007669"/>
    <property type="project" value="UniProtKB-UniRule"/>
</dbReference>
<evidence type="ECO:0000256" key="9">
    <source>
        <dbReference type="HAMAP-Rule" id="MF_00009"/>
    </source>
</evidence>
<proteinExistence type="inferred from homology"/>
<dbReference type="GO" id="GO:0004521">
    <property type="term" value="F:RNA endonuclease activity"/>
    <property type="evidence" value="ECO:0007669"/>
    <property type="project" value="UniProtKB-UniRule"/>
</dbReference>
<dbReference type="Gene3D" id="3.40.390.30">
    <property type="entry name" value="Metalloproteases ('zincins'), catalytic domain"/>
    <property type="match status" value="1"/>
</dbReference>
<evidence type="ECO:0000256" key="1">
    <source>
        <dbReference type="ARBA" id="ARBA00010875"/>
    </source>
</evidence>
<evidence type="ECO:0000313" key="10">
    <source>
        <dbReference type="EMBL" id="SDH47797.1"/>
    </source>
</evidence>
<dbReference type="InterPro" id="IPR020549">
    <property type="entry name" value="YbeY_CS"/>
</dbReference>
<evidence type="ECO:0000256" key="3">
    <source>
        <dbReference type="ARBA" id="ARBA00022552"/>
    </source>
</evidence>
<keyword evidence="2 9" id="KW-0690">Ribosome biogenesis</keyword>
<dbReference type="Proteomes" id="UP000199163">
    <property type="component" value="Unassembled WGS sequence"/>
</dbReference>
<accession>A0A1G8CQK0</accession>
<evidence type="ECO:0000256" key="7">
    <source>
        <dbReference type="ARBA" id="ARBA00022801"/>
    </source>
</evidence>
<evidence type="ECO:0000256" key="2">
    <source>
        <dbReference type="ARBA" id="ARBA00022517"/>
    </source>
</evidence>
<reference evidence="11" key="1">
    <citation type="submission" date="2016-10" db="EMBL/GenBank/DDBJ databases">
        <authorList>
            <person name="Varghese N."/>
            <person name="Submissions S."/>
        </authorList>
    </citation>
    <scope>NUCLEOTIDE SEQUENCE [LARGE SCALE GENOMIC DNA]</scope>
    <source>
        <strain evidence="11">DSM 21632</strain>
    </source>
</reference>
<dbReference type="EMBL" id="FNDK01000006">
    <property type="protein sequence ID" value="SDH47797.1"/>
    <property type="molecule type" value="Genomic_DNA"/>
</dbReference>
<evidence type="ECO:0000256" key="6">
    <source>
        <dbReference type="ARBA" id="ARBA00022759"/>
    </source>
</evidence>
<dbReference type="InterPro" id="IPR002036">
    <property type="entry name" value="YbeY"/>
</dbReference>
<dbReference type="PROSITE" id="PS01306">
    <property type="entry name" value="UPF0054"/>
    <property type="match status" value="1"/>
</dbReference>
<dbReference type="EC" id="3.1.-.-" evidence="9"/>
<dbReference type="STRING" id="568899.SAMN05192534_10648"/>
<dbReference type="PANTHER" id="PTHR46986:SF1">
    <property type="entry name" value="ENDORIBONUCLEASE YBEY, CHLOROPLASTIC"/>
    <property type="match status" value="1"/>
</dbReference>
<keyword evidence="9" id="KW-0963">Cytoplasm</keyword>
<evidence type="ECO:0000256" key="4">
    <source>
        <dbReference type="ARBA" id="ARBA00022722"/>
    </source>
</evidence>
<keyword evidence="6 9" id="KW-0255">Endonuclease</keyword>
<evidence type="ECO:0000313" key="11">
    <source>
        <dbReference type="Proteomes" id="UP000199163"/>
    </source>
</evidence>
<organism evidence="10 11">
    <name type="scientific">Alteribacillus persepolensis</name>
    <dbReference type="NCBI Taxonomy" id="568899"/>
    <lineage>
        <taxon>Bacteria</taxon>
        <taxon>Bacillati</taxon>
        <taxon>Bacillota</taxon>
        <taxon>Bacilli</taxon>
        <taxon>Bacillales</taxon>
        <taxon>Bacillaceae</taxon>
        <taxon>Alteribacillus</taxon>
    </lineage>
</organism>
<dbReference type="HAMAP" id="MF_00009">
    <property type="entry name" value="Endoribonucl_YbeY"/>
    <property type="match status" value="1"/>
</dbReference>
<feature type="binding site" evidence="9">
    <location>
        <position position="119"/>
    </location>
    <ligand>
        <name>Zn(2+)</name>
        <dbReference type="ChEBI" id="CHEBI:29105"/>
        <note>catalytic</note>
    </ligand>
</feature>
<comment type="function">
    <text evidence="9">Single strand-specific metallo-endoribonuclease involved in late-stage 70S ribosome quality control and in maturation of the 3' terminus of the 16S rRNA.</text>
</comment>
<keyword evidence="4 9" id="KW-0540">Nuclease</keyword>
<dbReference type="InterPro" id="IPR023091">
    <property type="entry name" value="MetalPrtase_cat_dom_sf_prd"/>
</dbReference>
<comment type="cofactor">
    <cofactor evidence="9">
        <name>Zn(2+)</name>
        <dbReference type="ChEBI" id="CHEBI:29105"/>
    </cofactor>
    <text evidence="9">Binds 1 zinc ion.</text>
</comment>
<comment type="subcellular location">
    <subcellularLocation>
        <location evidence="9">Cytoplasm</location>
    </subcellularLocation>
</comment>
<feature type="binding site" evidence="9">
    <location>
        <position position="129"/>
    </location>
    <ligand>
        <name>Zn(2+)</name>
        <dbReference type="ChEBI" id="CHEBI:29105"/>
        <note>catalytic</note>
    </ligand>
</feature>
<feature type="binding site" evidence="9">
    <location>
        <position position="123"/>
    </location>
    <ligand>
        <name>Zn(2+)</name>
        <dbReference type="ChEBI" id="CHEBI:29105"/>
        <note>catalytic</note>
    </ligand>
</feature>
<name>A0A1G8CQK0_9BACI</name>
<dbReference type="Pfam" id="PF02130">
    <property type="entry name" value="YbeY"/>
    <property type="match status" value="1"/>
</dbReference>
<keyword evidence="8 9" id="KW-0862">Zinc</keyword>
<evidence type="ECO:0000256" key="5">
    <source>
        <dbReference type="ARBA" id="ARBA00022723"/>
    </source>
</evidence>